<dbReference type="InterPro" id="IPR000387">
    <property type="entry name" value="Tyr_Pase_dom"/>
</dbReference>
<evidence type="ECO:0000313" key="6">
    <source>
        <dbReference type="WBParaSite" id="SRAE_2000329600.1"/>
    </source>
</evidence>
<dbReference type="SMART" id="SM00195">
    <property type="entry name" value="DSPc"/>
    <property type="match status" value="1"/>
</dbReference>
<dbReference type="WBParaSite" id="SRAE_2000329600.1">
    <property type="protein sequence ID" value="SRAE_2000329600.1"/>
    <property type="gene ID" value="WBGene00263518"/>
</dbReference>
<dbReference type="SUPFAM" id="SSF52799">
    <property type="entry name" value="(Phosphotyrosine protein) phosphatases II"/>
    <property type="match status" value="1"/>
</dbReference>
<evidence type="ECO:0000313" key="7">
    <source>
        <dbReference type="WormBase" id="SRAE_2000329600"/>
    </source>
</evidence>
<evidence type="ECO:0000256" key="1">
    <source>
        <dbReference type="ARBA" id="ARBA00013081"/>
    </source>
</evidence>
<dbReference type="CTD" id="36381011"/>
<dbReference type="WormBase" id="SRAE_2000329600">
    <property type="protein sequence ID" value="SRP10939"/>
    <property type="gene ID" value="WBGene00263518"/>
</dbReference>
<accession>A0A090LFT5</accession>
<dbReference type="GO" id="GO:0004722">
    <property type="term" value="F:protein serine/threonine phosphatase activity"/>
    <property type="evidence" value="ECO:0007669"/>
    <property type="project" value="UniProtKB-EC"/>
</dbReference>
<dbReference type="RefSeq" id="XP_024507841.1">
    <property type="nucleotide sequence ID" value="XM_024654472.1"/>
</dbReference>
<dbReference type="OMA" id="KSCKTVI"/>
<dbReference type="STRING" id="34506.A0A090LFT5"/>
<reference evidence="4 5" key="1">
    <citation type="submission" date="2014-09" db="EMBL/GenBank/DDBJ databases">
        <authorList>
            <person name="Martin A.A."/>
        </authorList>
    </citation>
    <scope>NUCLEOTIDE SEQUENCE</scope>
    <source>
        <strain evidence="5">ED321</strain>
        <strain evidence="4">ED321 Heterogonic</strain>
    </source>
</reference>
<dbReference type="EMBL" id="LN609529">
    <property type="protein sequence ID" value="CEF68641.1"/>
    <property type="molecule type" value="Genomic_DNA"/>
</dbReference>
<dbReference type="CDD" id="cd14498">
    <property type="entry name" value="DSP"/>
    <property type="match status" value="1"/>
</dbReference>
<evidence type="ECO:0000313" key="5">
    <source>
        <dbReference type="Proteomes" id="UP000035682"/>
    </source>
</evidence>
<gene>
    <name evidence="4 6 7" type="ORF">SRAE_2000329600</name>
</gene>
<dbReference type="InterPro" id="IPR020420">
    <property type="entry name" value="Atypical_DUSP_subfamB"/>
</dbReference>
<keyword evidence="5" id="KW-1185">Reference proteome</keyword>
<dbReference type="Gene3D" id="3.90.190.10">
    <property type="entry name" value="Protein tyrosine phosphatase superfamily"/>
    <property type="match status" value="1"/>
</dbReference>
<feature type="domain" description="Tyrosine specific protein phosphatases" evidence="3">
    <location>
        <begin position="127"/>
        <end position="187"/>
    </location>
</feature>
<dbReference type="GeneID" id="36381011"/>
<dbReference type="InterPro" id="IPR020422">
    <property type="entry name" value="TYR_PHOSPHATASE_DUAL_dom"/>
</dbReference>
<dbReference type="AlphaFoldDB" id="A0A090LFT5"/>
<dbReference type="GO" id="GO:0008579">
    <property type="term" value="F:JUN kinase phosphatase activity"/>
    <property type="evidence" value="ECO:0007669"/>
    <property type="project" value="TreeGrafter"/>
</dbReference>
<dbReference type="GO" id="GO:0005737">
    <property type="term" value="C:cytoplasm"/>
    <property type="evidence" value="ECO:0007669"/>
    <property type="project" value="TreeGrafter"/>
</dbReference>
<evidence type="ECO:0000259" key="3">
    <source>
        <dbReference type="PROSITE" id="PS50056"/>
    </source>
</evidence>
<dbReference type="OrthoDB" id="10252009at2759"/>
<dbReference type="PROSITE" id="PS50054">
    <property type="entry name" value="TYR_PHOSPHATASE_DUAL"/>
    <property type="match status" value="1"/>
</dbReference>
<evidence type="ECO:0000259" key="2">
    <source>
        <dbReference type="PROSITE" id="PS50054"/>
    </source>
</evidence>
<organism evidence="4">
    <name type="scientific">Strongyloides ratti</name>
    <name type="common">Parasitic roundworm</name>
    <dbReference type="NCBI Taxonomy" id="34506"/>
    <lineage>
        <taxon>Eukaryota</taxon>
        <taxon>Metazoa</taxon>
        <taxon>Ecdysozoa</taxon>
        <taxon>Nematoda</taxon>
        <taxon>Chromadorea</taxon>
        <taxon>Rhabditida</taxon>
        <taxon>Tylenchina</taxon>
        <taxon>Panagrolaimomorpha</taxon>
        <taxon>Strongyloidoidea</taxon>
        <taxon>Strongyloididae</taxon>
        <taxon>Strongyloides</taxon>
    </lineage>
</organism>
<protein>
    <recommendedName>
        <fullName evidence="1">protein-serine/threonine phosphatase</fullName>
        <ecNumber evidence="1">3.1.3.16</ecNumber>
    </recommendedName>
</protein>
<feature type="domain" description="Tyrosine-protein phosphatase" evidence="2">
    <location>
        <begin position="66"/>
        <end position="205"/>
    </location>
</feature>
<dbReference type="InterPro" id="IPR029021">
    <property type="entry name" value="Prot-tyrosine_phosphatase-like"/>
</dbReference>
<dbReference type="GO" id="GO:0017017">
    <property type="term" value="F:MAP kinase tyrosine/serine/threonine phosphatase activity"/>
    <property type="evidence" value="ECO:0007669"/>
    <property type="project" value="InterPro"/>
</dbReference>
<dbReference type="InterPro" id="IPR000340">
    <property type="entry name" value="Dual-sp_phosphatase_cat-dom"/>
</dbReference>
<proteinExistence type="predicted"/>
<reference evidence="6" key="2">
    <citation type="submission" date="2020-12" db="UniProtKB">
        <authorList>
            <consortium name="WormBaseParasite"/>
        </authorList>
    </citation>
    <scope>IDENTIFICATION</scope>
</reference>
<dbReference type="PANTHER" id="PTHR46377">
    <property type="entry name" value="DUAL SPECIFICITY PROTEIN PHOSPHATASE 19"/>
    <property type="match status" value="1"/>
</dbReference>
<dbReference type="PANTHER" id="PTHR46377:SF1">
    <property type="entry name" value="DUAL SPECIFICITY PROTEIN PHOSPHATASE 19"/>
    <property type="match status" value="1"/>
</dbReference>
<dbReference type="EC" id="3.1.3.16" evidence="1"/>
<evidence type="ECO:0000313" key="4">
    <source>
        <dbReference type="EMBL" id="CEF68641.1"/>
    </source>
</evidence>
<dbReference type="Proteomes" id="UP000035682">
    <property type="component" value="Unplaced"/>
</dbReference>
<sequence>MNSQSNLMNEISKVKSRLKNVETIVTNENGNVSVEARNNEGCFFKVREDNAKKREGFVVDLKPDFEIAKVTDHIFLGSQDVAMNEHLLKENNITHIINVSIDVPNYFPDKIVYLKLQMYDRPDTNLNDYITCINNFINETIANFDNPRIFIHCNAGISRSVSVTIAYLMLSCGMSYNEAYEKIKKVRKNARPNDGFVNQLKNLQK</sequence>
<dbReference type="PRINTS" id="PR01910">
    <property type="entry name" value="ADSPHPHTASEB"/>
</dbReference>
<dbReference type="Pfam" id="PF00782">
    <property type="entry name" value="DSPc"/>
    <property type="match status" value="1"/>
</dbReference>
<name>A0A090LFT5_STRRB</name>
<dbReference type="PROSITE" id="PS50056">
    <property type="entry name" value="TYR_PHOSPHATASE_2"/>
    <property type="match status" value="1"/>
</dbReference>